<dbReference type="InterPro" id="IPR029058">
    <property type="entry name" value="AB_hydrolase_fold"/>
</dbReference>
<dbReference type="KEGG" id="arf:AR1Y2_3548"/>
<sequence length="316" mass="36726">MRFYKKLRNLATITTTATFSVCLINKLVFSLSSMKDALFSKYGNTYTWRFGNIYYTKHGTGSPILLIHDLNNCNSELEFYKLKEELSKSHTVYTMDLLGCGRSDKPRITYTSYLYVQLINDFIKNIIGTKTDIIASGKSSSLIFLACYTEPRNFSRLMLINPENMTRAGRYPGKRKKMLKYFIELPIIGTLTYNILHSRPMIEKKLAREYFHRPKDIKKKYVDICHEACHKCGSDTKYLYASLISDYLNCNLVPSIKNLNHSIYFLMGDHAPDVENTIEQYQVLNPSIEYHFVKGTKLLPHLENPEEVLKTCRIFF</sequence>
<gene>
    <name evidence="2" type="ORF">AR1Y2_3548</name>
</gene>
<evidence type="ECO:0000313" key="3">
    <source>
        <dbReference type="Proteomes" id="UP000298653"/>
    </source>
</evidence>
<dbReference type="InterPro" id="IPR000073">
    <property type="entry name" value="AB_hydrolase_1"/>
</dbReference>
<protein>
    <recommendedName>
        <fullName evidence="1">AB hydrolase-1 domain-containing protein</fullName>
    </recommendedName>
</protein>
<accession>A0A4P8IGB3</accession>
<evidence type="ECO:0000313" key="2">
    <source>
        <dbReference type="EMBL" id="QCP37002.1"/>
    </source>
</evidence>
<dbReference type="Proteomes" id="UP000298653">
    <property type="component" value="Chromosome"/>
</dbReference>
<name>A0A4P8IGB3_9FIRM</name>
<evidence type="ECO:0000259" key="1">
    <source>
        <dbReference type="Pfam" id="PF12697"/>
    </source>
</evidence>
<reference evidence="2 3" key="1">
    <citation type="submission" date="2019-05" db="EMBL/GenBank/DDBJ databases">
        <title>Complete genome sequencing of Anaerostipes rhamnosivorans.</title>
        <authorList>
            <person name="Bui T.P.N."/>
            <person name="de Vos W.M."/>
        </authorList>
    </citation>
    <scope>NUCLEOTIDE SEQUENCE [LARGE SCALE GENOMIC DNA]</scope>
    <source>
        <strain evidence="2 3">1y2</strain>
    </source>
</reference>
<dbReference type="PANTHER" id="PTHR46438:SF2">
    <property type="entry name" value="ALPHA_BETA-HYDROLASES SUPERFAMILY PROTEIN"/>
    <property type="match status" value="1"/>
</dbReference>
<proteinExistence type="predicted"/>
<dbReference type="Pfam" id="PF12697">
    <property type="entry name" value="Abhydrolase_6"/>
    <property type="match status" value="1"/>
</dbReference>
<dbReference type="AlphaFoldDB" id="A0A4P8IGB3"/>
<feature type="domain" description="AB hydrolase-1" evidence="1">
    <location>
        <begin position="76"/>
        <end position="309"/>
    </location>
</feature>
<dbReference type="Gene3D" id="3.40.50.1820">
    <property type="entry name" value="alpha/beta hydrolase"/>
    <property type="match status" value="1"/>
</dbReference>
<organism evidence="2 3">
    <name type="scientific">Anaerostipes rhamnosivorans</name>
    <dbReference type="NCBI Taxonomy" id="1229621"/>
    <lineage>
        <taxon>Bacteria</taxon>
        <taxon>Bacillati</taxon>
        <taxon>Bacillota</taxon>
        <taxon>Clostridia</taxon>
        <taxon>Lachnospirales</taxon>
        <taxon>Lachnospiraceae</taxon>
        <taxon>Anaerostipes</taxon>
    </lineage>
</organism>
<dbReference type="EMBL" id="CP040058">
    <property type="protein sequence ID" value="QCP37002.1"/>
    <property type="molecule type" value="Genomic_DNA"/>
</dbReference>
<keyword evidence="3" id="KW-1185">Reference proteome</keyword>
<dbReference type="PANTHER" id="PTHR46438">
    <property type="entry name" value="ALPHA/BETA-HYDROLASES SUPERFAMILY PROTEIN"/>
    <property type="match status" value="1"/>
</dbReference>
<dbReference type="SUPFAM" id="SSF53474">
    <property type="entry name" value="alpha/beta-Hydrolases"/>
    <property type="match status" value="1"/>
</dbReference>
<dbReference type="RefSeq" id="WP_243118805.1">
    <property type="nucleotide sequence ID" value="NZ_CP040058.1"/>
</dbReference>